<dbReference type="NCBIfam" id="TIGR01967">
    <property type="entry name" value="DEAH_box_HrpA"/>
    <property type="match status" value="1"/>
</dbReference>
<feature type="domain" description="Helicase C-terminal" evidence="6">
    <location>
        <begin position="277"/>
        <end position="446"/>
    </location>
</feature>
<evidence type="ECO:0000256" key="1">
    <source>
        <dbReference type="ARBA" id="ARBA00022741"/>
    </source>
</evidence>
<reference evidence="7 8" key="1">
    <citation type="submission" date="2017-08" db="EMBL/GenBank/DDBJ databases">
        <title>Fine stratification of microbial communities through a metagenomic profile of the photic zone.</title>
        <authorList>
            <person name="Haro-Moreno J.M."/>
            <person name="Lopez-Perez M."/>
            <person name="De La Torre J."/>
            <person name="Picazo A."/>
            <person name="Camacho A."/>
            <person name="Rodriguez-Valera F."/>
        </authorList>
    </citation>
    <scope>NUCLEOTIDE SEQUENCE [LARGE SCALE GENOMIC DNA]</scope>
    <source>
        <strain evidence="7">MED-G28</strain>
    </source>
</reference>
<evidence type="ECO:0000259" key="6">
    <source>
        <dbReference type="PROSITE" id="PS51194"/>
    </source>
</evidence>
<name>A0A2A5WF35_9GAMM</name>
<dbReference type="FunFam" id="3.40.50.300:FF:001922">
    <property type="entry name" value="DEAH (Asp-Glu-Ala-His) box polypeptide 29"/>
    <property type="match status" value="1"/>
</dbReference>
<dbReference type="Pfam" id="PF00270">
    <property type="entry name" value="DEAD"/>
    <property type="match status" value="1"/>
</dbReference>
<dbReference type="Proteomes" id="UP000219329">
    <property type="component" value="Unassembled WGS sequence"/>
</dbReference>
<dbReference type="GO" id="GO:0003724">
    <property type="term" value="F:RNA helicase activity"/>
    <property type="evidence" value="ECO:0007669"/>
    <property type="project" value="InterPro"/>
</dbReference>
<dbReference type="PROSITE" id="PS51192">
    <property type="entry name" value="HELICASE_ATP_BIND_1"/>
    <property type="match status" value="1"/>
</dbReference>
<proteinExistence type="predicted"/>
<sequence>MLKSLKKELDKCQHSDRFRFARQIRNLEKSKLSKSVFDSKVDKLVADIMDSKNNCQKRARAIPDIIDFPLELPITAEVDKIRQLLTNNQVLVIAGDTGSGKTTQIPKICLQAGFGRRGLIGHTQPRRLATVSVANRIAEELNTEVGDGVGYQIRFNEILSESTYLKLMTDGILLAEIQNDKYLNKYDVIIIDEAHERSLNIDFLLGFLKQLLEKRTDLKLIITSATIDIEKFSQHFSRAPIVSVSGRTYPVETRYLPLEYLEEGLADQLQLNGILDALEQIITKGDKDKKGSEDVLVFFSSEREIRETALAIRKRKFRHCEVLPLYARLRQSEQSKIFSEHKGRRIILATNVAETSLTVPGIKYVIDTGFARISRYSIQSKIQRLPIEPISKASANQRQGRCGRVSDGVCIRLYSEQDFTERADYTDSEIKRTNLASVILRMLSLNLGDIENFPYLEKPETKSINDGFKLLNELNAINQNRGLTAIGKKMAILPVDPKLSRMLVVANTQACLHEVLIIVSALSIQDPRELYGDFSQRAQERLAKFNHQDSDFLSLVNLWADYEKKRQESTQNQLKKHCKTHFLSFMRMREWREIHRQLLLSCKQLGLRVNKEPGTYEAIHRSIIAGSLNQIATKLDNKTYIGSRNKKFTVSRTSVVTSLNPKWIVTGELVETSQTFASMAAKIQPKWVESMAPHLVKREYLEPHWSKKSQAVMAYEKVQLYGLTIIEKALVNYSDINADVSRSLFIAEGVVAGEIISNRQFIKRNIDFLLSLTKEEEKLRRPDLYISDREIIRFYEERIPKGVNSTRQLETWLNNLSTDKKDILLMTRNNILSKDPAHDRAIYFPDYTAVQKNRLSINYEFDPGSVRDGATVKVPEKILNQLEQADIDWAVPGIMREKCIALLKGLPKSLRKKLIPISTLVDDILPSMTSADGELVDALVSHVVKVKQVKLSREDFEAIDLPAHLRIKIKVSNEKGEILDFGDQLSLIRKNITPNGEGKSLEKSEEKIHPIQQQELRDWDFGELPERVEIGEELVMIRHPALVDRQDSVEIKLFADQRQAESSHKFGLIRLFILRSTSQHNMLKKKFKKLQEKNALLVPSQLKEMAKSAVVASYLSAFKLEDFLPRDQKSFEKVLNSGKSDLHRAGEQIAYILEEFFNTRYGLLRSLAELNSKEFGYFIDDIKRQLHHLMTEKSLLETKFDWLRQYPRYLNAIQFRLSRIPHLGNKDREHTEELTMHWLKYEELCKQHLVKNPGELTHLRWMLEEYRVSLFAQNLGTKIPVSGKRLEKQFELIQS</sequence>
<dbReference type="InterPro" id="IPR027417">
    <property type="entry name" value="P-loop_NTPase"/>
</dbReference>
<dbReference type="Pfam" id="PF11898">
    <property type="entry name" value="DUF3418"/>
    <property type="match status" value="1"/>
</dbReference>
<dbReference type="InterPro" id="IPR001650">
    <property type="entry name" value="Helicase_C-like"/>
</dbReference>
<comment type="caution">
    <text evidence="7">The sequence shown here is derived from an EMBL/GenBank/DDBJ whole genome shotgun (WGS) entry which is preliminary data.</text>
</comment>
<evidence type="ECO:0000313" key="8">
    <source>
        <dbReference type="Proteomes" id="UP000219329"/>
    </source>
</evidence>
<dbReference type="InterPro" id="IPR011709">
    <property type="entry name" value="DEAD-box_helicase_OB_fold"/>
</dbReference>
<evidence type="ECO:0000256" key="3">
    <source>
        <dbReference type="ARBA" id="ARBA00022806"/>
    </source>
</evidence>
<dbReference type="PANTHER" id="PTHR18934">
    <property type="entry name" value="ATP-DEPENDENT RNA HELICASE"/>
    <property type="match status" value="1"/>
</dbReference>
<protein>
    <submittedName>
        <fullName evidence="7">ATP-dependent RNA helicase HrpA</fullName>
    </submittedName>
</protein>
<accession>A0A2A5WF35</accession>
<dbReference type="PROSITE" id="PS51194">
    <property type="entry name" value="HELICASE_CTER"/>
    <property type="match status" value="1"/>
</dbReference>
<dbReference type="SMART" id="SM00490">
    <property type="entry name" value="HELICc"/>
    <property type="match status" value="1"/>
</dbReference>
<dbReference type="Pfam" id="PF07717">
    <property type="entry name" value="OB_NTP_bind"/>
    <property type="match status" value="1"/>
</dbReference>
<keyword evidence="2" id="KW-0378">Hydrolase</keyword>
<dbReference type="GO" id="GO:0005524">
    <property type="term" value="F:ATP binding"/>
    <property type="evidence" value="ECO:0007669"/>
    <property type="project" value="UniProtKB-KW"/>
</dbReference>
<evidence type="ECO:0000256" key="4">
    <source>
        <dbReference type="ARBA" id="ARBA00022840"/>
    </source>
</evidence>
<dbReference type="InterPro" id="IPR024590">
    <property type="entry name" value="HrpA_C"/>
</dbReference>
<dbReference type="InterPro" id="IPR014001">
    <property type="entry name" value="Helicase_ATP-bd"/>
</dbReference>
<dbReference type="GO" id="GO:0016787">
    <property type="term" value="F:hydrolase activity"/>
    <property type="evidence" value="ECO:0007669"/>
    <property type="project" value="UniProtKB-KW"/>
</dbReference>
<evidence type="ECO:0000256" key="2">
    <source>
        <dbReference type="ARBA" id="ARBA00022801"/>
    </source>
</evidence>
<keyword evidence="4" id="KW-0067">ATP-binding</keyword>
<dbReference type="InterPro" id="IPR010222">
    <property type="entry name" value="RNA_helicase_HrpA"/>
</dbReference>
<dbReference type="InterPro" id="IPR011545">
    <property type="entry name" value="DEAD/DEAH_box_helicase_dom"/>
</dbReference>
<evidence type="ECO:0000259" key="5">
    <source>
        <dbReference type="PROSITE" id="PS51192"/>
    </source>
</evidence>
<dbReference type="InterPro" id="IPR003593">
    <property type="entry name" value="AAA+_ATPase"/>
</dbReference>
<dbReference type="CDD" id="cd18791">
    <property type="entry name" value="SF2_C_RHA"/>
    <property type="match status" value="1"/>
</dbReference>
<dbReference type="GO" id="GO:0003723">
    <property type="term" value="F:RNA binding"/>
    <property type="evidence" value="ECO:0007669"/>
    <property type="project" value="TreeGrafter"/>
</dbReference>
<dbReference type="PANTHER" id="PTHR18934:SF99">
    <property type="entry name" value="ATP-DEPENDENT RNA HELICASE DHX37-RELATED"/>
    <property type="match status" value="1"/>
</dbReference>
<keyword evidence="3 7" id="KW-0347">Helicase</keyword>
<dbReference type="FunFam" id="1.20.120.1080:FF:000005">
    <property type="entry name" value="ATP-dependent helicase HrpA"/>
    <property type="match status" value="1"/>
</dbReference>
<dbReference type="InterPro" id="IPR007502">
    <property type="entry name" value="Helicase-assoc_dom"/>
</dbReference>
<dbReference type="SMART" id="SM00382">
    <property type="entry name" value="AAA"/>
    <property type="match status" value="1"/>
</dbReference>
<dbReference type="SUPFAM" id="SSF52540">
    <property type="entry name" value="P-loop containing nucleoside triphosphate hydrolases"/>
    <property type="match status" value="1"/>
</dbReference>
<dbReference type="SMART" id="SM00847">
    <property type="entry name" value="HA2"/>
    <property type="match status" value="1"/>
</dbReference>
<dbReference type="SMART" id="SM00487">
    <property type="entry name" value="DEXDc"/>
    <property type="match status" value="1"/>
</dbReference>
<gene>
    <name evidence="7" type="primary">hrpA</name>
    <name evidence="7" type="ORF">CNF02_00045</name>
</gene>
<feature type="domain" description="Helicase ATP-binding" evidence="5">
    <location>
        <begin position="82"/>
        <end position="245"/>
    </location>
</feature>
<dbReference type="Gene3D" id="1.20.120.1080">
    <property type="match status" value="1"/>
</dbReference>
<dbReference type="EMBL" id="NTJZ01000001">
    <property type="protein sequence ID" value="PDH35155.1"/>
    <property type="molecule type" value="Genomic_DNA"/>
</dbReference>
<dbReference type="Pfam" id="PF00271">
    <property type="entry name" value="Helicase_C"/>
    <property type="match status" value="1"/>
</dbReference>
<evidence type="ECO:0000313" key="7">
    <source>
        <dbReference type="EMBL" id="PDH35155.1"/>
    </source>
</evidence>
<keyword evidence="1" id="KW-0547">Nucleotide-binding</keyword>
<organism evidence="7 8">
    <name type="scientific">OM182 bacterium MED-G28</name>
    <dbReference type="NCBI Taxonomy" id="1986256"/>
    <lineage>
        <taxon>Bacteria</taxon>
        <taxon>Pseudomonadati</taxon>
        <taxon>Pseudomonadota</taxon>
        <taxon>Gammaproteobacteria</taxon>
        <taxon>OMG group</taxon>
        <taxon>OM182 clade</taxon>
    </lineage>
</organism>
<dbReference type="Pfam" id="PF21010">
    <property type="entry name" value="HA2_C"/>
    <property type="match status" value="1"/>
</dbReference>
<dbReference type="Gene3D" id="3.40.50.300">
    <property type="entry name" value="P-loop containing nucleotide triphosphate hydrolases"/>
    <property type="match status" value="2"/>
</dbReference>